<evidence type="ECO:0000259" key="2">
    <source>
        <dbReference type="Pfam" id="PF13568"/>
    </source>
</evidence>
<name>A0ABR4XK64_9PORP</name>
<dbReference type="InterPro" id="IPR025665">
    <property type="entry name" value="Beta-barrel_OMP_2"/>
</dbReference>
<accession>A0ABR4XK64</accession>
<gene>
    <name evidence="3" type="ORF">HQ43_08460</name>
</gene>
<evidence type="ECO:0000256" key="1">
    <source>
        <dbReference type="SAM" id="SignalP"/>
    </source>
</evidence>
<feature type="domain" description="Outer membrane protein beta-barrel" evidence="2">
    <location>
        <begin position="41"/>
        <end position="210"/>
    </location>
</feature>
<protein>
    <recommendedName>
        <fullName evidence="2">Outer membrane protein beta-barrel domain-containing protein</fullName>
    </recommendedName>
</protein>
<sequence length="237" mass="27148">MKRFFLFLSLCSLWMLPVRGQSVTEIKQMLGYSRGKTQFMAGVIAGANGQYMIFQPDVKQKIRFGYDAGIVLRADMGQLPWTSIEAGIWLEASYSDRGWTEQNDDYPNLKYSRTLRWINIPFMTHLIIDAFNSPVKLTLDVGPNFGWLLSESSESTYKEGGSYSVVTRQHSMPVENKFAWGIGGGPGLEYQSKKWVLGLRATYVYALGEIYGNKRKDYFGKSSEQTYSLKLYYLFKF</sequence>
<feature type="chain" id="PRO_5045517500" description="Outer membrane protein beta-barrel domain-containing protein" evidence="1">
    <location>
        <begin position="21"/>
        <end position="237"/>
    </location>
</feature>
<keyword evidence="1" id="KW-0732">Signal</keyword>
<reference evidence="3 4" key="1">
    <citation type="submission" date="2014-08" db="EMBL/GenBank/DDBJ databases">
        <title>Porphyromonas canoris strain:OH2762 Genome sequencing.</title>
        <authorList>
            <person name="Wallis C."/>
            <person name="Deusch O."/>
            <person name="O'Flynn C."/>
            <person name="Davis I."/>
            <person name="Jospin G."/>
            <person name="Darling A.E."/>
            <person name="Coil D.A."/>
            <person name="Alexiev A."/>
            <person name="Horsfall A."/>
            <person name="Kirkwood N."/>
            <person name="Harris S."/>
            <person name="Eisen J.A."/>
        </authorList>
    </citation>
    <scope>NUCLEOTIDE SEQUENCE [LARGE SCALE GENOMIC DNA]</scope>
    <source>
        <strain evidence="4">COT-108 OH2762</strain>
    </source>
</reference>
<organism evidence="3 4">
    <name type="scientific">Porphyromonas canoris</name>
    <dbReference type="NCBI Taxonomy" id="36875"/>
    <lineage>
        <taxon>Bacteria</taxon>
        <taxon>Pseudomonadati</taxon>
        <taxon>Bacteroidota</taxon>
        <taxon>Bacteroidia</taxon>
        <taxon>Bacteroidales</taxon>
        <taxon>Porphyromonadaceae</taxon>
        <taxon>Porphyromonas</taxon>
    </lineage>
</organism>
<dbReference type="Proteomes" id="UP000030101">
    <property type="component" value="Unassembled WGS sequence"/>
</dbReference>
<comment type="caution">
    <text evidence="3">The sequence shown here is derived from an EMBL/GenBank/DDBJ whole genome shotgun (WGS) entry which is preliminary data.</text>
</comment>
<evidence type="ECO:0000313" key="3">
    <source>
        <dbReference type="EMBL" id="KGN92065.1"/>
    </source>
</evidence>
<evidence type="ECO:0000313" key="4">
    <source>
        <dbReference type="Proteomes" id="UP000030101"/>
    </source>
</evidence>
<dbReference type="Pfam" id="PF13568">
    <property type="entry name" value="OMP_b-brl_2"/>
    <property type="match status" value="1"/>
</dbReference>
<feature type="signal peptide" evidence="1">
    <location>
        <begin position="1"/>
        <end position="20"/>
    </location>
</feature>
<proteinExistence type="predicted"/>
<dbReference type="EMBL" id="JQZV01000013">
    <property type="protein sequence ID" value="KGN92065.1"/>
    <property type="molecule type" value="Genomic_DNA"/>
</dbReference>
<keyword evidence="4" id="KW-1185">Reference proteome</keyword>